<keyword evidence="4" id="KW-0805">Transcription regulation</keyword>
<dbReference type="PhylomeDB" id="B4GGN4"/>
<comment type="function">
    <text evidence="8">Part of the SNAPc complex required for the transcription of both RNA polymerase II and III small-nuclear RNA genes. Binds to the proximal sequence element (PSE), a non-TATA-box basal promoter element common to these 2 types of genes. Recruits TBP and BRF2 to the U6 snRNA TATA box.</text>
</comment>
<name>B4GGN4_DROPE</name>
<evidence type="ECO:0000256" key="8">
    <source>
        <dbReference type="ARBA" id="ARBA00025193"/>
    </source>
</evidence>
<dbReference type="InterPro" id="IPR022042">
    <property type="entry name" value="snRNA-activating_su3"/>
</dbReference>
<keyword evidence="6" id="KW-0804">Transcription</keyword>
<dbReference type="PANTHER" id="PTHR13421:SF16">
    <property type="entry name" value="SNRNA-ACTIVATING PROTEIN COMPLEX SUBUNIT 3"/>
    <property type="match status" value="1"/>
</dbReference>
<feature type="region of interest" description="Disordered" evidence="11">
    <location>
        <begin position="517"/>
        <end position="537"/>
    </location>
</feature>
<dbReference type="GO" id="GO:0065004">
    <property type="term" value="P:protein-DNA complex assembly"/>
    <property type="evidence" value="ECO:0007669"/>
    <property type="project" value="EnsemblMetazoa"/>
</dbReference>
<keyword evidence="14" id="KW-1185">Reference proteome</keyword>
<evidence type="ECO:0000256" key="9">
    <source>
        <dbReference type="ARBA" id="ARBA00025958"/>
    </source>
</evidence>
<evidence type="ECO:0000259" key="12">
    <source>
        <dbReference type="Pfam" id="PF10419"/>
    </source>
</evidence>
<organism evidence="14">
    <name type="scientific">Drosophila persimilis</name>
    <name type="common">Fruit fly</name>
    <dbReference type="NCBI Taxonomy" id="7234"/>
    <lineage>
        <taxon>Eukaryota</taxon>
        <taxon>Metazoa</taxon>
        <taxon>Ecdysozoa</taxon>
        <taxon>Arthropoda</taxon>
        <taxon>Hexapoda</taxon>
        <taxon>Insecta</taxon>
        <taxon>Pterygota</taxon>
        <taxon>Neoptera</taxon>
        <taxon>Endopterygota</taxon>
        <taxon>Diptera</taxon>
        <taxon>Brachycera</taxon>
        <taxon>Muscomorpha</taxon>
        <taxon>Ephydroidea</taxon>
        <taxon>Drosophilidae</taxon>
        <taxon>Drosophila</taxon>
        <taxon>Sophophora</taxon>
    </lineage>
</organism>
<dbReference type="PANTHER" id="PTHR13421">
    <property type="entry name" value="SNRNA-ACTIVATING PROTEIN COMPLEX SUBUNIT 3"/>
    <property type="match status" value="1"/>
</dbReference>
<comment type="subunit">
    <text evidence="9">Part of the SNAPc complex composed of 5 subunits: SNAPC1, SNAPC2, SNAPC3, SNAPC4 and SNAPC5. SNAPC3 interacts with SNAPC1.</text>
</comment>
<dbReference type="InterPro" id="IPR019481">
    <property type="entry name" value="TFIIIC_triple_barrel"/>
</dbReference>
<dbReference type="GO" id="GO:0003681">
    <property type="term" value="F:bent DNA binding"/>
    <property type="evidence" value="ECO:0007669"/>
    <property type="project" value="EnsemblMetazoa"/>
</dbReference>
<protein>
    <recommendedName>
        <fullName evidence="3">snRNA-activating protein complex subunit 3</fullName>
    </recommendedName>
    <alternativeName>
        <fullName evidence="10">Small nuclear RNA-activating complex polypeptide 3</fullName>
    </alternativeName>
</protein>
<dbReference type="OrthoDB" id="46583at2759"/>
<dbReference type="GO" id="GO:0001046">
    <property type="term" value="F:core promoter sequence-specific DNA binding"/>
    <property type="evidence" value="ECO:0007669"/>
    <property type="project" value="EnsemblMetazoa"/>
</dbReference>
<dbReference type="HOGENOM" id="CLU_039780_0_0_1"/>
<keyword evidence="5" id="KW-0238">DNA-binding</keyword>
<proteinExistence type="inferred from homology"/>
<dbReference type="GO" id="GO:0042796">
    <property type="term" value="P:snRNA transcription by RNA polymerase III"/>
    <property type="evidence" value="ECO:0007669"/>
    <property type="project" value="EnsemblMetazoa"/>
</dbReference>
<evidence type="ECO:0000256" key="7">
    <source>
        <dbReference type="ARBA" id="ARBA00023242"/>
    </source>
</evidence>
<dbReference type="GO" id="GO:0019185">
    <property type="term" value="C:snRNA-activating protein complex"/>
    <property type="evidence" value="ECO:0007669"/>
    <property type="project" value="EnsemblMetazoa"/>
</dbReference>
<reference evidence="13 14" key="1">
    <citation type="journal article" date="2007" name="Nature">
        <title>Evolution of genes and genomes on the Drosophila phylogeny.</title>
        <authorList>
            <consortium name="Drosophila 12 Genomes Consortium"/>
            <person name="Clark A.G."/>
            <person name="Eisen M.B."/>
            <person name="Smith D.R."/>
            <person name="Bergman C.M."/>
            <person name="Oliver B."/>
            <person name="Markow T.A."/>
            <person name="Kaufman T.C."/>
            <person name="Kellis M."/>
            <person name="Gelbart W."/>
            <person name="Iyer V.N."/>
            <person name="Pollard D.A."/>
            <person name="Sackton T.B."/>
            <person name="Larracuente A.M."/>
            <person name="Singh N.D."/>
            <person name="Abad J.P."/>
            <person name="Abt D.N."/>
            <person name="Adryan B."/>
            <person name="Aguade M."/>
            <person name="Akashi H."/>
            <person name="Anderson W.W."/>
            <person name="Aquadro C.F."/>
            <person name="Ardell D.H."/>
            <person name="Arguello R."/>
            <person name="Artieri C.G."/>
            <person name="Barbash D.A."/>
            <person name="Barker D."/>
            <person name="Barsanti P."/>
            <person name="Batterham P."/>
            <person name="Batzoglou S."/>
            <person name="Begun D."/>
            <person name="Bhutkar A."/>
            <person name="Blanco E."/>
            <person name="Bosak S.A."/>
            <person name="Bradley R.K."/>
            <person name="Brand A.D."/>
            <person name="Brent M.R."/>
            <person name="Brooks A.N."/>
            <person name="Brown R.H."/>
            <person name="Butlin R.K."/>
            <person name="Caggese C."/>
            <person name="Calvi B.R."/>
            <person name="Bernardo de Carvalho A."/>
            <person name="Caspi A."/>
            <person name="Castrezana S."/>
            <person name="Celniker S.E."/>
            <person name="Chang J.L."/>
            <person name="Chapple C."/>
            <person name="Chatterji S."/>
            <person name="Chinwalla A."/>
            <person name="Civetta A."/>
            <person name="Clifton S.W."/>
            <person name="Comeron J.M."/>
            <person name="Costello J.C."/>
            <person name="Coyne J.A."/>
            <person name="Daub J."/>
            <person name="David R.G."/>
            <person name="Delcher A.L."/>
            <person name="Delehaunty K."/>
            <person name="Do C.B."/>
            <person name="Ebling H."/>
            <person name="Edwards K."/>
            <person name="Eickbush T."/>
            <person name="Evans J.D."/>
            <person name="Filipski A."/>
            <person name="Findeiss S."/>
            <person name="Freyhult E."/>
            <person name="Fulton L."/>
            <person name="Fulton R."/>
            <person name="Garcia A.C."/>
            <person name="Gardiner A."/>
            <person name="Garfield D.A."/>
            <person name="Garvin B.E."/>
            <person name="Gibson G."/>
            <person name="Gilbert D."/>
            <person name="Gnerre S."/>
            <person name="Godfrey J."/>
            <person name="Good R."/>
            <person name="Gotea V."/>
            <person name="Gravely B."/>
            <person name="Greenberg A.J."/>
            <person name="Griffiths-Jones S."/>
            <person name="Gross S."/>
            <person name="Guigo R."/>
            <person name="Gustafson E.A."/>
            <person name="Haerty W."/>
            <person name="Hahn M.W."/>
            <person name="Halligan D.L."/>
            <person name="Halpern A.L."/>
            <person name="Halter G.M."/>
            <person name="Han M.V."/>
            <person name="Heger A."/>
            <person name="Hillier L."/>
            <person name="Hinrichs A.S."/>
            <person name="Holmes I."/>
            <person name="Hoskins R.A."/>
            <person name="Hubisz M.J."/>
            <person name="Hultmark D."/>
            <person name="Huntley M.A."/>
            <person name="Jaffe D.B."/>
            <person name="Jagadeeshan S."/>
            <person name="Jeck W.R."/>
            <person name="Johnson J."/>
            <person name="Jones C.D."/>
            <person name="Jordan W.C."/>
            <person name="Karpen G.H."/>
            <person name="Kataoka E."/>
            <person name="Keightley P.D."/>
            <person name="Kheradpour P."/>
            <person name="Kirkness E.F."/>
            <person name="Koerich L.B."/>
            <person name="Kristiansen K."/>
            <person name="Kudrna D."/>
            <person name="Kulathinal R.J."/>
            <person name="Kumar S."/>
            <person name="Kwok R."/>
            <person name="Lander E."/>
            <person name="Langley C.H."/>
            <person name="Lapoint R."/>
            <person name="Lazzaro B.P."/>
            <person name="Lee S.J."/>
            <person name="Levesque L."/>
            <person name="Li R."/>
            <person name="Lin C.F."/>
            <person name="Lin M.F."/>
            <person name="Lindblad-Toh K."/>
            <person name="Llopart A."/>
            <person name="Long M."/>
            <person name="Low L."/>
            <person name="Lozovsky E."/>
            <person name="Lu J."/>
            <person name="Luo M."/>
            <person name="Machado C.A."/>
            <person name="Makalowski W."/>
            <person name="Marzo M."/>
            <person name="Matsuda M."/>
            <person name="Matzkin L."/>
            <person name="McAllister B."/>
            <person name="McBride C.S."/>
            <person name="McKernan B."/>
            <person name="McKernan K."/>
            <person name="Mendez-Lago M."/>
            <person name="Minx P."/>
            <person name="Mollenhauer M.U."/>
            <person name="Montooth K."/>
            <person name="Mount S.M."/>
            <person name="Mu X."/>
            <person name="Myers E."/>
            <person name="Negre B."/>
            <person name="Newfeld S."/>
            <person name="Nielsen R."/>
            <person name="Noor M.A."/>
            <person name="O'Grady P."/>
            <person name="Pachter L."/>
            <person name="Papaceit M."/>
            <person name="Parisi M.J."/>
            <person name="Parisi M."/>
            <person name="Parts L."/>
            <person name="Pedersen J.S."/>
            <person name="Pesole G."/>
            <person name="Phillippy A.M."/>
            <person name="Ponting C.P."/>
            <person name="Pop M."/>
            <person name="Porcelli D."/>
            <person name="Powell J.R."/>
            <person name="Prohaska S."/>
            <person name="Pruitt K."/>
            <person name="Puig M."/>
            <person name="Quesneville H."/>
            <person name="Ram K.R."/>
            <person name="Rand D."/>
            <person name="Rasmussen M.D."/>
            <person name="Reed L.K."/>
            <person name="Reenan R."/>
            <person name="Reily A."/>
            <person name="Remington K.A."/>
            <person name="Rieger T.T."/>
            <person name="Ritchie M.G."/>
            <person name="Robin C."/>
            <person name="Rogers Y.H."/>
            <person name="Rohde C."/>
            <person name="Rozas J."/>
            <person name="Rubenfield M.J."/>
            <person name="Ruiz A."/>
            <person name="Russo S."/>
            <person name="Salzberg S.L."/>
            <person name="Sanchez-Gracia A."/>
            <person name="Saranga D.J."/>
            <person name="Sato H."/>
            <person name="Schaeffer S.W."/>
            <person name="Schatz M.C."/>
            <person name="Schlenke T."/>
            <person name="Schwartz R."/>
            <person name="Segarra C."/>
            <person name="Singh R.S."/>
            <person name="Sirot L."/>
            <person name="Sirota M."/>
            <person name="Sisneros N.B."/>
            <person name="Smith C.D."/>
            <person name="Smith T.F."/>
            <person name="Spieth J."/>
            <person name="Stage D.E."/>
            <person name="Stark A."/>
            <person name="Stephan W."/>
            <person name="Strausberg R.L."/>
            <person name="Strempel S."/>
            <person name="Sturgill D."/>
            <person name="Sutton G."/>
            <person name="Sutton G.G."/>
            <person name="Tao W."/>
            <person name="Teichmann S."/>
            <person name="Tobari Y.N."/>
            <person name="Tomimura Y."/>
            <person name="Tsolas J.M."/>
            <person name="Valente V.L."/>
            <person name="Venter E."/>
            <person name="Venter J.C."/>
            <person name="Vicario S."/>
            <person name="Vieira F.G."/>
            <person name="Vilella A.J."/>
            <person name="Villasante A."/>
            <person name="Walenz B."/>
            <person name="Wang J."/>
            <person name="Wasserman M."/>
            <person name="Watts T."/>
            <person name="Wilson D."/>
            <person name="Wilson R.K."/>
            <person name="Wing R.A."/>
            <person name="Wolfner M.F."/>
            <person name="Wong A."/>
            <person name="Wong G.K."/>
            <person name="Wu C.I."/>
            <person name="Wu G."/>
            <person name="Yamamoto D."/>
            <person name="Yang H.P."/>
            <person name="Yang S.P."/>
            <person name="Yorke J.A."/>
            <person name="Yoshida K."/>
            <person name="Zdobnov E."/>
            <person name="Zhang P."/>
            <person name="Zhang Y."/>
            <person name="Zimin A.V."/>
            <person name="Baldwin J."/>
            <person name="Abdouelleil A."/>
            <person name="Abdulkadir J."/>
            <person name="Abebe A."/>
            <person name="Abera B."/>
            <person name="Abreu J."/>
            <person name="Acer S.C."/>
            <person name="Aftuck L."/>
            <person name="Alexander A."/>
            <person name="An P."/>
            <person name="Anderson E."/>
            <person name="Anderson S."/>
            <person name="Arachi H."/>
            <person name="Azer M."/>
            <person name="Bachantsang P."/>
            <person name="Barry A."/>
            <person name="Bayul T."/>
            <person name="Berlin A."/>
            <person name="Bessette D."/>
            <person name="Bloom T."/>
            <person name="Blye J."/>
            <person name="Boguslavskiy L."/>
            <person name="Bonnet C."/>
            <person name="Boukhgalter B."/>
            <person name="Bourzgui I."/>
            <person name="Brown A."/>
            <person name="Cahill P."/>
            <person name="Channer S."/>
            <person name="Cheshatsang Y."/>
            <person name="Chuda L."/>
            <person name="Citroen M."/>
            <person name="Collymore A."/>
            <person name="Cooke P."/>
            <person name="Costello M."/>
            <person name="D'Aco K."/>
            <person name="Daza R."/>
            <person name="De Haan G."/>
            <person name="DeGray S."/>
            <person name="DeMaso C."/>
            <person name="Dhargay N."/>
            <person name="Dooley K."/>
            <person name="Dooley E."/>
            <person name="Doricent M."/>
            <person name="Dorje P."/>
            <person name="Dorjee K."/>
            <person name="Dupes A."/>
            <person name="Elong R."/>
            <person name="Falk J."/>
            <person name="Farina A."/>
            <person name="Faro S."/>
            <person name="Ferguson D."/>
            <person name="Fisher S."/>
            <person name="Foley C.D."/>
            <person name="Franke A."/>
            <person name="Friedrich D."/>
            <person name="Gadbois L."/>
            <person name="Gearin G."/>
            <person name="Gearin C.R."/>
            <person name="Giannoukos G."/>
            <person name="Goode T."/>
            <person name="Graham J."/>
            <person name="Grandbois E."/>
            <person name="Grewal S."/>
            <person name="Gyaltsen K."/>
            <person name="Hafez N."/>
            <person name="Hagos B."/>
            <person name="Hall J."/>
            <person name="Henson C."/>
            <person name="Hollinger A."/>
            <person name="Honan T."/>
            <person name="Huard M.D."/>
            <person name="Hughes L."/>
            <person name="Hurhula B."/>
            <person name="Husby M.E."/>
            <person name="Kamat A."/>
            <person name="Kanga B."/>
            <person name="Kashin S."/>
            <person name="Khazanovich D."/>
            <person name="Kisner P."/>
            <person name="Lance K."/>
            <person name="Lara M."/>
            <person name="Lee W."/>
            <person name="Lennon N."/>
            <person name="Letendre F."/>
            <person name="LeVine R."/>
            <person name="Lipovsky A."/>
            <person name="Liu X."/>
            <person name="Liu J."/>
            <person name="Liu S."/>
            <person name="Lokyitsang T."/>
            <person name="Lokyitsang Y."/>
            <person name="Lubonja R."/>
            <person name="Lui A."/>
            <person name="MacDonald P."/>
            <person name="Magnisalis V."/>
            <person name="Maru K."/>
            <person name="Matthews C."/>
            <person name="McCusker W."/>
            <person name="McDonough S."/>
            <person name="Mehta T."/>
            <person name="Meldrim J."/>
            <person name="Meneus L."/>
            <person name="Mihai O."/>
            <person name="Mihalev A."/>
            <person name="Mihova T."/>
            <person name="Mittelman R."/>
            <person name="Mlenga V."/>
            <person name="Montmayeur A."/>
            <person name="Mulrain L."/>
            <person name="Navidi A."/>
            <person name="Naylor J."/>
            <person name="Negash T."/>
            <person name="Nguyen T."/>
            <person name="Nguyen N."/>
            <person name="Nicol R."/>
            <person name="Norbu C."/>
            <person name="Norbu N."/>
            <person name="Novod N."/>
            <person name="O'Neill B."/>
            <person name="Osman S."/>
            <person name="Markiewicz E."/>
            <person name="Oyono O.L."/>
            <person name="Patti C."/>
            <person name="Phunkhang P."/>
            <person name="Pierre F."/>
            <person name="Priest M."/>
            <person name="Raghuraman S."/>
            <person name="Rege F."/>
            <person name="Reyes R."/>
            <person name="Rise C."/>
            <person name="Rogov P."/>
            <person name="Ross K."/>
            <person name="Ryan E."/>
            <person name="Settipalli S."/>
            <person name="Shea T."/>
            <person name="Sherpa N."/>
            <person name="Shi L."/>
            <person name="Shih D."/>
            <person name="Sparrow T."/>
            <person name="Spaulding J."/>
            <person name="Stalker J."/>
            <person name="Stange-Thomann N."/>
            <person name="Stavropoulos S."/>
            <person name="Stone C."/>
            <person name="Strader C."/>
            <person name="Tesfaye S."/>
            <person name="Thomson T."/>
            <person name="Thoulutsang Y."/>
            <person name="Thoulutsang D."/>
            <person name="Topham K."/>
            <person name="Topping I."/>
            <person name="Tsamla T."/>
            <person name="Vassiliev H."/>
            <person name="Vo A."/>
            <person name="Wangchuk T."/>
            <person name="Wangdi T."/>
            <person name="Weiand M."/>
            <person name="Wilkinson J."/>
            <person name="Wilson A."/>
            <person name="Yadav S."/>
            <person name="Young G."/>
            <person name="Yu Q."/>
            <person name="Zembek L."/>
            <person name="Zhong D."/>
            <person name="Zimmer A."/>
            <person name="Zwirko Z."/>
            <person name="Jaffe D.B."/>
            <person name="Alvarez P."/>
            <person name="Brockman W."/>
            <person name="Butler J."/>
            <person name="Chin C."/>
            <person name="Gnerre S."/>
            <person name="Grabherr M."/>
            <person name="Kleber M."/>
            <person name="Mauceli E."/>
            <person name="MacCallum I."/>
        </authorList>
    </citation>
    <scope>NUCLEOTIDE SEQUENCE [LARGE SCALE GENOMIC DNA]</scope>
    <source>
        <strain evidence="14">MSH-3 / Tucson 14011-0111.49</strain>
    </source>
</reference>
<dbReference type="OMA" id="CICNGKR"/>
<dbReference type="Pfam" id="PF12251">
    <property type="entry name" value="SNAPC3"/>
    <property type="match status" value="1"/>
</dbReference>
<dbReference type="STRING" id="7234.B4GGN4"/>
<evidence type="ECO:0000256" key="10">
    <source>
        <dbReference type="ARBA" id="ARBA00029606"/>
    </source>
</evidence>
<dbReference type="Pfam" id="PF10419">
    <property type="entry name" value="TFIIIC_sub6"/>
    <property type="match status" value="1"/>
</dbReference>
<comment type="similarity">
    <text evidence="2">Belongs to the SNAPC3/SRD2 family.</text>
</comment>
<evidence type="ECO:0000256" key="11">
    <source>
        <dbReference type="SAM" id="MobiDB-lite"/>
    </source>
</evidence>
<evidence type="ECO:0000256" key="4">
    <source>
        <dbReference type="ARBA" id="ARBA00023015"/>
    </source>
</evidence>
<evidence type="ECO:0000313" key="13">
    <source>
        <dbReference type="EMBL" id="EDW35654.1"/>
    </source>
</evidence>
<sequence>MNDSDSEYEESEYLVFADFKNQLPPHLLKHENSAIKIIGVESDSPLAEVNGCIYKGTYEHSLGTNVFFEKATDRSPADPLFESSCRQKYQYLDKSDKVISFERVYIENLPPDPEKSTKVPDTTTEETETPPKTKLNINYKEAINNIMEIYLETLERPIHLRSFLSDYQEKLPKATGETEEVPFFFSPTSPVSVDVEKSCSLDLISSPDENCIHPFQPGAEIVRSNLVKPMTDRDVPKLYTALSVHKENSRKNSFGRTQFSYRLVPPPSGNNSVPGARLLESPELLITVRFYRPARATHRGLKLESPVFAEEFVCLGSTYLTELRDKIFCICNGKRFVDISKDPDAPLPTLETNPGYFFIYDTFYNDKRNPDNCDYSETVLQWAAKAQGLQGEQFKVENMESTRIIDLTVRPGAPLHYLHHGNCEHLFVFSQIEVLPANGGHLLDHSLYPYVRAINNYNRRSCYMCGLRGYEFIVEKSLRQLHDPSYLCRRCFLSFHYVNGEKVGQFKAYRIYDRPEAMNEDGKTPEDGGDSVDLEST</sequence>
<feature type="domain" description="Transcription factor TFIIIC triple barrel" evidence="12">
    <location>
        <begin position="9"/>
        <end position="106"/>
    </location>
</feature>
<dbReference type="EMBL" id="CH479183">
    <property type="protein sequence ID" value="EDW35654.1"/>
    <property type="molecule type" value="Genomic_DNA"/>
</dbReference>
<keyword evidence="7" id="KW-0539">Nucleus</keyword>
<evidence type="ECO:0000313" key="14">
    <source>
        <dbReference type="Proteomes" id="UP000008744"/>
    </source>
</evidence>
<dbReference type="Proteomes" id="UP000008744">
    <property type="component" value="Unassembled WGS sequence"/>
</dbReference>
<dbReference type="AlphaFoldDB" id="B4GGN4"/>
<dbReference type="GO" id="GO:0001006">
    <property type="term" value="F:RNA polymerase III type 3 promoter sequence-specific DNA binding"/>
    <property type="evidence" value="ECO:0007669"/>
    <property type="project" value="EnsemblMetazoa"/>
</dbReference>
<dbReference type="GO" id="GO:0005634">
    <property type="term" value="C:nucleus"/>
    <property type="evidence" value="ECO:0007669"/>
    <property type="project" value="UniProtKB-SubCell"/>
</dbReference>
<feature type="compositionally biased region" description="Acidic residues" evidence="11">
    <location>
        <begin position="527"/>
        <end position="537"/>
    </location>
</feature>
<dbReference type="GO" id="GO:0042795">
    <property type="term" value="P:snRNA transcription by RNA polymerase II"/>
    <property type="evidence" value="ECO:0007669"/>
    <property type="project" value="EnsemblMetazoa"/>
</dbReference>
<evidence type="ECO:0000256" key="6">
    <source>
        <dbReference type="ARBA" id="ARBA00023163"/>
    </source>
</evidence>
<evidence type="ECO:0000256" key="5">
    <source>
        <dbReference type="ARBA" id="ARBA00023125"/>
    </source>
</evidence>
<gene>
    <name evidence="13" type="primary">Dper\GL17380</name>
    <name evidence="13" type="ORF">Dper_GL17380</name>
</gene>
<evidence type="ECO:0000256" key="2">
    <source>
        <dbReference type="ARBA" id="ARBA00010410"/>
    </source>
</evidence>
<dbReference type="GO" id="GO:0000978">
    <property type="term" value="F:RNA polymerase II cis-regulatory region sequence-specific DNA binding"/>
    <property type="evidence" value="ECO:0007669"/>
    <property type="project" value="EnsemblMetazoa"/>
</dbReference>
<accession>B4GGN4</accession>
<evidence type="ECO:0000256" key="1">
    <source>
        <dbReference type="ARBA" id="ARBA00004123"/>
    </source>
</evidence>
<feature type="region of interest" description="Disordered" evidence="11">
    <location>
        <begin position="109"/>
        <end position="131"/>
    </location>
</feature>
<comment type="subcellular location">
    <subcellularLocation>
        <location evidence="1">Nucleus</location>
    </subcellularLocation>
</comment>
<feature type="compositionally biased region" description="Basic and acidic residues" evidence="11">
    <location>
        <begin position="517"/>
        <end position="526"/>
    </location>
</feature>
<dbReference type="eggNOG" id="KOG2664">
    <property type="taxonomic scope" value="Eukaryota"/>
</dbReference>
<dbReference type="Gene3D" id="2.60.40.4370">
    <property type="match status" value="1"/>
</dbReference>
<evidence type="ECO:0000256" key="3">
    <source>
        <dbReference type="ARBA" id="ARBA00013634"/>
    </source>
</evidence>